<evidence type="ECO:0000313" key="2">
    <source>
        <dbReference type="Proteomes" id="UP000016587"/>
    </source>
</evidence>
<protein>
    <recommendedName>
        <fullName evidence="3">YkgJ family cysteine cluster protein</fullName>
    </recommendedName>
</protein>
<evidence type="ECO:0008006" key="3">
    <source>
        <dbReference type="Google" id="ProtNLM"/>
    </source>
</evidence>
<keyword evidence="2" id="KW-1185">Reference proteome</keyword>
<dbReference type="PATRIC" id="fig|1121448.10.peg.2934"/>
<dbReference type="KEGG" id="dgg:DGI_2973"/>
<proteinExistence type="predicted"/>
<evidence type="ECO:0000313" key="1">
    <source>
        <dbReference type="EMBL" id="AGW14697.1"/>
    </source>
</evidence>
<dbReference type="Proteomes" id="UP000016587">
    <property type="component" value="Chromosome"/>
</dbReference>
<dbReference type="STRING" id="1121448.DGI_2973"/>
<dbReference type="EMBL" id="CP006585">
    <property type="protein sequence ID" value="AGW14697.1"/>
    <property type="molecule type" value="Genomic_DNA"/>
</dbReference>
<organism evidence="1 2">
    <name type="scientific">Megalodesulfovibrio gigas (strain ATCC 19364 / DSM 1382 / NCIMB 9332 / VKM B-1759)</name>
    <name type="common">Desulfovibrio gigas</name>
    <dbReference type="NCBI Taxonomy" id="1121448"/>
    <lineage>
        <taxon>Bacteria</taxon>
        <taxon>Pseudomonadati</taxon>
        <taxon>Thermodesulfobacteriota</taxon>
        <taxon>Desulfovibrionia</taxon>
        <taxon>Desulfovibrionales</taxon>
        <taxon>Desulfovibrionaceae</taxon>
        <taxon>Megalodesulfovibrio</taxon>
    </lineage>
</organism>
<sequence>MPSPHVCARCAKCCVVQPGDEDMLFPLFDEEIARLEAAAAAAGLEVPPVSPAPNSPAFLAAMLRLFPDDPERIQTLIPLDGRHMQLAVTDTGACVFLGAHGCSLSRDVRPAHCLLFPFWVHRNRLRVLDADCLAIRESRAVWKLLDVLGLQEAELRDAFARLRRIWGLPPE</sequence>
<dbReference type="HOGENOM" id="CLU_114461_0_0_7"/>
<dbReference type="AlphaFoldDB" id="T2GFL1"/>
<dbReference type="eggNOG" id="COG0727">
    <property type="taxonomic scope" value="Bacteria"/>
</dbReference>
<gene>
    <name evidence="1" type="ORF">DGI_2973</name>
</gene>
<accession>T2GFL1</accession>
<reference evidence="1 2" key="1">
    <citation type="journal article" date="2013" name="J. Bacteriol.">
        <title>Roles of HynAB and Ech, the only two hydrogenases found in the model sulfate reducer Desulfovibrio gigas.</title>
        <authorList>
            <person name="Morais-Silva F.O."/>
            <person name="Santos C.I."/>
            <person name="Rodrigues R."/>
            <person name="Pereira I.A."/>
            <person name="Rodrigues-Pousada C."/>
        </authorList>
    </citation>
    <scope>NUCLEOTIDE SEQUENCE [LARGE SCALE GENOMIC DNA]</scope>
    <source>
        <strain evidence="2">ATCC 19364 / DSM 1382 / NCIMB 9332 / VKM B-1759</strain>
    </source>
</reference>
<name>T2GFL1_MEGG1</name>
<reference evidence="2" key="2">
    <citation type="submission" date="2013-07" db="EMBL/GenBank/DDBJ databases">
        <authorList>
            <person name="Morais-Silva F.O."/>
            <person name="Rezende A.M."/>
            <person name="Pimentel C."/>
            <person name="Resende D.M."/>
            <person name="Santos C.I."/>
            <person name="Clemente C."/>
            <person name="de Oliveira L.M."/>
            <person name="da Silva S.M."/>
            <person name="Costa D.A."/>
            <person name="Varela-Raposo A."/>
            <person name="Horacio E.C.A."/>
            <person name="Matos M."/>
            <person name="Flores O."/>
            <person name="Ruiz J.C."/>
            <person name="Rodrigues-Pousada C."/>
        </authorList>
    </citation>
    <scope>NUCLEOTIDE SEQUENCE [LARGE SCALE GENOMIC DNA]</scope>
    <source>
        <strain evidence="2">ATCC 19364 / DSM 1382 / NCIMB 9332 / VKM B-1759</strain>
    </source>
</reference>